<dbReference type="EMBL" id="BAAABY010000009">
    <property type="protein sequence ID" value="GAA0448570.1"/>
    <property type="molecule type" value="Genomic_DNA"/>
</dbReference>
<dbReference type="Gene3D" id="3.40.50.1000">
    <property type="entry name" value="HAD superfamily/HAD-like"/>
    <property type="match status" value="1"/>
</dbReference>
<dbReference type="SFLD" id="SFLDG01129">
    <property type="entry name" value="C1.5:_HAD__Beta-PGM__Phosphata"/>
    <property type="match status" value="1"/>
</dbReference>
<protein>
    <recommendedName>
        <fullName evidence="9">Hydrolase</fullName>
    </recommendedName>
</protein>
<keyword evidence="8" id="KW-1185">Reference proteome</keyword>
<evidence type="ECO:0000256" key="3">
    <source>
        <dbReference type="ARBA" id="ARBA00022723"/>
    </source>
</evidence>
<evidence type="ECO:0000256" key="6">
    <source>
        <dbReference type="SAM" id="MobiDB-lite"/>
    </source>
</evidence>
<dbReference type="InterPro" id="IPR006439">
    <property type="entry name" value="HAD-SF_hydro_IA"/>
</dbReference>
<evidence type="ECO:0000256" key="4">
    <source>
        <dbReference type="ARBA" id="ARBA00022842"/>
    </source>
</evidence>
<reference evidence="7 8" key="1">
    <citation type="journal article" date="2019" name="Int. J. Syst. Evol. Microbiol.">
        <title>The Global Catalogue of Microorganisms (GCM) 10K type strain sequencing project: providing services to taxonomists for standard genome sequencing and annotation.</title>
        <authorList>
            <consortium name="The Broad Institute Genomics Platform"/>
            <consortium name="The Broad Institute Genome Sequencing Center for Infectious Disease"/>
            <person name="Wu L."/>
            <person name="Ma J."/>
        </authorList>
    </citation>
    <scope>NUCLEOTIDE SEQUENCE [LARGE SCALE GENOMIC DNA]</scope>
    <source>
        <strain evidence="7 8">JCM 4805</strain>
    </source>
</reference>
<organism evidence="7 8">
    <name type="scientific">Streptomyces olivaceiscleroticus</name>
    <dbReference type="NCBI Taxonomy" id="68245"/>
    <lineage>
        <taxon>Bacteria</taxon>
        <taxon>Bacillati</taxon>
        <taxon>Actinomycetota</taxon>
        <taxon>Actinomycetes</taxon>
        <taxon>Kitasatosporales</taxon>
        <taxon>Streptomycetaceae</taxon>
        <taxon>Streptomyces</taxon>
    </lineage>
</organism>
<comment type="similarity">
    <text evidence="2">Belongs to the HAD-like hydrolase superfamily. CbbY/CbbZ/Gph/YieH family.</text>
</comment>
<dbReference type="SUPFAM" id="SSF56784">
    <property type="entry name" value="HAD-like"/>
    <property type="match status" value="1"/>
</dbReference>
<dbReference type="InterPro" id="IPR051600">
    <property type="entry name" value="Beta-PGM-like"/>
</dbReference>
<dbReference type="InterPro" id="IPR023214">
    <property type="entry name" value="HAD_sf"/>
</dbReference>
<dbReference type="InterPro" id="IPR023198">
    <property type="entry name" value="PGP-like_dom2"/>
</dbReference>
<dbReference type="PANTHER" id="PTHR46193:SF18">
    <property type="entry name" value="HEXITOL PHOSPHATASE B"/>
    <property type="match status" value="1"/>
</dbReference>
<name>A0ABN0ZI87_9ACTN</name>
<proteinExistence type="inferred from homology"/>
<dbReference type="NCBIfam" id="TIGR01509">
    <property type="entry name" value="HAD-SF-IA-v3"/>
    <property type="match status" value="1"/>
</dbReference>
<dbReference type="Gene3D" id="1.10.150.240">
    <property type="entry name" value="Putative phosphatase, domain 2"/>
    <property type="match status" value="1"/>
</dbReference>
<evidence type="ECO:0000313" key="8">
    <source>
        <dbReference type="Proteomes" id="UP001500909"/>
    </source>
</evidence>
<evidence type="ECO:0000256" key="5">
    <source>
        <dbReference type="ARBA" id="ARBA00023277"/>
    </source>
</evidence>
<dbReference type="SFLD" id="SFLDS00003">
    <property type="entry name" value="Haloacid_Dehalogenase"/>
    <property type="match status" value="1"/>
</dbReference>
<accession>A0ABN0ZI87</accession>
<keyword evidence="4" id="KW-0460">Magnesium</keyword>
<dbReference type="PANTHER" id="PTHR46193">
    <property type="entry name" value="6-PHOSPHOGLUCONATE PHOSPHATASE"/>
    <property type="match status" value="1"/>
</dbReference>
<gene>
    <name evidence="7" type="ORF">GCM10010361_10670</name>
</gene>
<evidence type="ECO:0000256" key="1">
    <source>
        <dbReference type="ARBA" id="ARBA00001946"/>
    </source>
</evidence>
<keyword evidence="5" id="KW-0119">Carbohydrate metabolism</keyword>
<comment type="cofactor">
    <cofactor evidence="1">
        <name>Mg(2+)</name>
        <dbReference type="ChEBI" id="CHEBI:18420"/>
    </cofactor>
</comment>
<sequence length="332" mass="35045">MVDHRPAVVGADGSAWSLQARPSTAPSRRRHTERPEPAGNGPGGVYVGLRRPGDRETVDVNGAEGCRAARERARAELASCLRDVRAVVLDTDGVLVDSARLHAAAWKDAFDACLRAHPPDDPAQRRPFDAGEDYRRYVDGKSRLDGALAFLDSRGLRLPEGGAGEEPGVGSVRAVAAEKERRFVARLRASGARTWPGTVRLLRGLHAAAIPCAAVSASRHARELLAKADLTELFRTVVDGQDAARLGLRGKPDPALFLEAARRLEVAAAEVAVVEDALAGVEAGRRGGFGLVVGVDRTATPESARDLREHGADVVVGDLGELLNAVPGSAEG</sequence>
<evidence type="ECO:0008006" key="9">
    <source>
        <dbReference type="Google" id="ProtNLM"/>
    </source>
</evidence>
<evidence type="ECO:0000313" key="7">
    <source>
        <dbReference type="EMBL" id="GAA0448570.1"/>
    </source>
</evidence>
<dbReference type="Proteomes" id="UP001500909">
    <property type="component" value="Unassembled WGS sequence"/>
</dbReference>
<feature type="compositionally biased region" description="Polar residues" evidence="6">
    <location>
        <begin position="16"/>
        <end position="26"/>
    </location>
</feature>
<keyword evidence="3" id="KW-0479">Metal-binding</keyword>
<feature type="region of interest" description="Disordered" evidence="6">
    <location>
        <begin position="1"/>
        <end position="52"/>
    </location>
</feature>
<comment type="caution">
    <text evidence="7">The sequence shown here is derived from an EMBL/GenBank/DDBJ whole genome shotgun (WGS) entry which is preliminary data.</text>
</comment>
<dbReference type="InterPro" id="IPR036412">
    <property type="entry name" value="HAD-like_sf"/>
</dbReference>
<dbReference type="Pfam" id="PF00702">
    <property type="entry name" value="Hydrolase"/>
    <property type="match status" value="1"/>
</dbReference>
<evidence type="ECO:0000256" key="2">
    <source>
        <dbReference type="ARBA" id="ARBA00006171"/>
    </source>
</evidence>